<dbReference type="InterPro" id="IPR050321">
    <property type="entry name" value="Glycosyltr_2/OpgH_subfam"/>
</dbReference>
<keyword evidence="9 12" id="KW-0812">Transmembrane</keyword>
<keyword evidence="7 14" id="KW-0328">Glycosyltransferase</keyword>
<feature type="transmembrane region" description="Helical" evidence="12">
    <location>
        <begin position="404"/>
        <end position="422"/>
    </location>
</feature>
<protein>
    <recommendedName>
        <fullName evidence="4">Glucans biosynthesis glucosyltransferase H</fullName>
    </recommendedName>
</protein>
<evidence type="ECO:0000256" key="9">
    <source>
        <dbReference type="ARBA" id="ARBA00022692"/>
    </source>
</evidence>
<dbReference type="InterPro" id="IPR001173">
    <property type="entry name" value="Glyco_trans_2-like"/>
</dbReference>
<dbReference type="AlphaFoldDB" id="A0A1X7BU85"/>
<evidence type="ECO:0000256" key="8">
    <source>
        <dbReference type="ARBA" id="ARBA00022679"/>
    </source>
</evidence>
<comment type="pathway">
    <text evidence="2">Glycan metabolism; osmoregulated periplasmic glucan (OPG) biosynthesis.</text>
</comment>
<evidence type="ECO:0000313" key="14">
    <source>
        <dbReference type="EMBL" id="SMC13133.1"/>
    </source>
</evidence>
<evidence type="ECO:0000256" key="2">
    <source>
        <dbReference type="ARBA" id="ARBA00005001"/>
    </source>
</evidence>
<dbReference type="PANTHER" id="PTHR43867:SF5">
    <property type="entry name" value="GLUCANS BIOSYNTHESIS GLUCOSYLTRANSFERASE H"/>
    <property type="match status" value="1"/>
</dbReference>
<reference evidence="14 15" key="1">
    <citation type="submission" date="2017-03" db="EMBL/GenBank/DDBJ databases">
        <authorList>
            <person name="Afonso C.L."/>
            <person name="Miller P.J."/>
            <person name="Scott M.A."/>
            <person name="Spackman E."/>
            <person name="Goraichik I."/>
            <person name="Dimitrov K.M."/>
            <person name="Suarez D.L."/>
            <person name="Swayne D.E."/>
        </authorList>
    </citation>
    <scope>NUCLEOTIDE SEQUENCE [LARGE SCALE GENOMIC DNA]</scope>
    <source>
        <strain evidence="14 15">CECT 7745</strain>
    </source>
</reference>
<keyword evidence="10 12" id="KW-1133">Transmembrane helix</keyword>
<keyword evidence="15" id="KW-1185">Reference proteome</keyword>
<dbReference type="GO" id="GO:0016758">
    <property type="term" value="F:hexosyltransferase activity"/>
    <property type="evidence" value="ECO:0007669"/>
    <property type="project" value="TreeGrafter"/>
</dbReference>
<dbReference type="EMBL" id="FWXB01000011">
    <property type="protein sequence ID" value="SMC13133.1"/>
    <property type="molecule type" value="Genomic_DNA"/>
</dbReference>
<feature type="domain" description="Glycosyltransferase 2-like" evidence="13">
    <location>
        <begin position="229"/>
        <end position="445"/>
    </location>
</feature>
<evidence type="ECO:0000256" key="10">
    <source>
        <dbReference type="ARBA" id="ARBA00022989"/>
    </source>
</evidence>
<evidence type="ECO:0000256" key="12">
    <source>
        <dbReference type="SAM" id="Phobius"/>
    </source>
</evidence>
<evidence type="ECO:0000256" key="5">
    <source>
        <dbReference type="ARBA" id="ARBA00022475"/>
    </source>
</evidence>
<keyword evidence="5" id="KW-1003">Cell membrane</keyword>
<dbReference type="PANTHER" id="PTHR43867">
    <property type="entry name" value="CELLULOSE SYNTHASE CATALYTIC SUBUNIT A [UDP-FORMING]"/>
    <property type="match status" value="1"/>
</dbReference>
<dbReference type="InterPro" id="IPR029044">
    <property type="entry name" value="Nucleotide-diphossugar_trans"/>
</dbReference>
<evidence type="ECO:0000256" key="7">
    <source>
        <dbReference type="ARBA" id="ARBA00022676"/>
    </source>
</evidence>
<sequence length="635" mass="71150">MKDYLFPARQGYASMAWMPPVKPLDMPIQDFSRSHRDPKVPPKPAQPFIWAKRIAVFVPALICTIVLAMLFRDTVPAGGSTMKNAAWIATITVTFFWISFVLCLSAAGLITMMRRRVAVIKPKFTPPLKVAILMPVYNEDVSEVFANVLTMQDDLNETPNLHRFSAFVLSDSQDPKIIAQEHRAFTHARATHALSDQLYYRRRENNQDFKTGNLRHWVTNWGAHYDAMLVLDADSLMSAQAVLRLTNTLAQNPHLGIVQGALRIFRGRSLIARWQQFAGVAFGAFFARGLALWSGDEGNFFGHNAIVRTRAFAACSGLPAMPSREDVHIPILSHDFVEAALMRRAGWGIRILPDLEDSYEGTPETLIDFIRRDRRWCQGNMQHLRIMSSAGFHLISRHHLLHNALTYLMSPAWLALILFWTAHGFTTTEPNSSANFLIFGVIYAMLLAPKIAGAIVILASKSKLRTFGGVADFAKSFAVEIVVSFLIAPIMMIHQTIGVGRSIFRLPPHWGTPVRQGEKHSLKTLIHFHAIEIVLGFVLASGIALGSLSVWLSPIAFSLALAPVISHFSRFDLKGRPSNVITLDTILDQEKPEILSAADVHRRTFEKLLRSPLVYDASIKLKRPAFRQKPVEKRA</sequence>
<gene>
    <name evidence="14" type="primary">mdoH</name>
    <name evidence="14" type="ORF">ROA7745_02967</name>
</gene>
<comment type="similarity">
    <text evidence="3">Belongs to the glycosyltransferase 2 family. OpgH subfamily.</text>
</comment>
<evidence type="ECO:0000256" key="4">
    <source>
        <dbReference type="ARBA" id="ARBA00020585"/>
    </source>
</evidence>
<name>A0A1X7BU85_9RHOB</name>
<keyword evidence="6" id="KW-0997">Cell inner membrane</keyword>
<dbReference type="OrthoDB" id="9775281at2"/>
<evidence type="ECO:0000256" key="1">
    <source>
        <dbReference type="ARBA" id="ARBA00004429"/>
    </source>
</evidence>
<dbReference type="GO" id="GO:0005886">
    <property type="term" value="C:plasma membrane"/>
    <property type="evidence" value="ECO:0007669"/>
    <property type="project" value="UniProtKB-SubCell"/>
</dbReference>
<comment type="subcellular location">
    <subcellularLocation>
        <location evidence="1">Cell inner membrane</location>
        <topology evidence="1">Multi-pass membrane protein</topology>
    </subcellularLocation>
</comment>
<dbReference type="RefSeq" id="WP_085801067.1">
    <property type="nucleotide sequence ID" value="NZ_JAIMIB010000009.1"/>
</dbReference>
<dbReference type="SUPFAM" id="SSF53448">
    <property type="entry name" value="Nucleotide-diphospho-sugar transferases"/>
    <property type="match status" value="1"/>
</dbReference>
<evidence type="ECO:0000313" key="15">
    <source>
        <dbReference type="Proteomes" id="UP000193224"/>
    </source>
</evidence>
<dbReference type="Pfam" id="PF13632">
    <property type="entry name" value="Glyco_trans_2_3"/>
    <property type="match status" value="1"/>
</dbReference>
<feature type="transmembrane region" description="Helical" evidence="12">
    <location>
        <begin position="86"/>
        <end position="113"/>
    </location>
</feature>
<accession>A0A1X7BU85</accession>
<evidence type="ECO:0000259" key="13">
    <source>
        <dbReference type="Pfam" id="PF13632"/>
    </source>
</evidence>
<proteinExistence type="inferred from homology"/>
<feature type="transmembrane region" description="Helical" evidence="12">
    <location>
        <begin position="434"/>
        <end position="459"/>
    </location>
</feature>
<evidence type="ECO:0000256" key="6">
    <source>
        <dbReference type="ARBA" id="ARBA00022519"/>
    </source>
</evidence>
<evidence type="ECO:0000256" key="3">
    <source>
        <dbReference type="ARBA" id="ARBA00009337"/>
    </source>
</evidence>
<dbReference type="Proteomes" id="UP000193224">
    <property type="component" value="Unassembled WGS sequence"/>
</dbReference>
<dbReference type="NCBIfam" id="NF003962">
    <property type="entry name" value="PRK05454.2-5"/>
    <property type="match status" value="1"/>
</dbReference>
<feature type="transmembrane region" description="Helical" evidence="12">
    <location>
        <begin position="54"/>
        <end position="71"/>
    </location>
</feature>
<keyword evidence="11 12" id="KW-0472">Membrane</keyword>
<organism evidence="14 15">
    <name type="scientific">Roseovarius aestuarii</name>
    <dbReference type="NCBI Taxonomy" id="475083"/>
    <lineage>
        <taxon>Bacteria</taxon>
        <taxon>Pseudomonadati</taxon>
        <taxon>Pseudomonadota</taxon>
        <taxon>Alphaproteobacteria</taxon>
        <taxon>Rhodobacterales</taxon>
        <taxon>Roseobacteraceae</taxon>
        <taxon>Roseovarius</taxon>
    </lineage>
</organism>
<feature type="transmembrane region" description="Helical" evidence="12">
    <location>
        <begin position="525"/>
        <end position="545"/>
    </location>
</feature>
<dbReference type="NCBIfam" id="NF003958">
    <property type="entry name" value="PRK05454.2-1"/>
    <property type="match status" value="1"/>
</dbReference>
<dbReference type="Gene3D" id="3.90.550.10">
    <property type="entry name" value="Spore Coat Polysaccharide Biosynthesis Protein SpsA, Chain A"/>
    <property type="match status" value="1"/>
</dbReference>
<keyword evidence="8 14" id="KW-0808">Transferase</keyword>
<evidence type="ECO:0000256" key="11">
    <source>
        <dbReference type="ARBA" id="ARBA00023136"/>
    </source>
</evidence>